<dbReference type="RefSeq" id="WP_014102254.1">
    <property type="nucleotide sequence ID" value="NC_016026.1"/>
</dbReference>
<dbReference type="PANTHER" id="PTHR34387:SF1">
    <property type="entry name" value="PERIPLASMIC IMMUNOGENIC PROTEIN"/>
    <property type="match status" value="1"/>
</dbReference>
<keyword evidence="3" id="KW-1185">Reference proteome</keyword>
<proteinExistence type="predicted"/>
<dbReference type="GO" id="GO:0006974">
    <property type="term" value="P:DNA damage response"/>
    <property type="evidence" value="ECO:0007669"/>
    <property type="project" value="TreeGrafter"/>
</dbReference>
<dbReference type="Pfam" id="PF04402">
    <property type="entry name" value="SIMPL"/>
    <property type="match status" value="1"/>
</dbReference>
<dbReference type="OrthoDB" id="7349878at2"/>
<dbReference type="KEGG" id="mai:MICA_697"/>
<evidence type="ECO:0000256" key="1">
    <source>
        <dbReference type="SAM" id="SignalP"/>
    </source>
</evidence>
<evidence type="ECO:0008006" key="4">
    <source>
        <dbReference type="Google" id="ProtNLM"/>
    </source>
</evidence>
<dbReference type="eggNOG" id="COG3471">
    <property type="taxonomic scope" value="Bacteria"/>
</dbReference>
<dbReference type="InterPro" id="IPR052022">
    <property type="entry name" value="26kDa_periplasmic_antigen"/>
</dbReference>
<sequence length="247" mass="26293">MRALILPALALATFAFTPAAFAQDTSRLPAAGETLLNVSASERVEVQQDLLIANLRIEKEGTDPAILQNDINTIMKNAVDKAKAVTDVKTSTDGYYVYPYDPNPQPVEKGVTPKKEQQWRGSQGITISGKNPQALLELAGELQSMGLVMGGLNYTLSPEATETARDSLMEAALAKVKAKADRAGKALGKTKVELVEVSVDAAMPSYPQPMMMRAMASDGVMEKGAAPTAEPGMSEITLTVTARALLK</sequence>
<evidence type="ECO:0000313" key="2">
    <source>
        <dbReference type="EMBL" id="AEP09031.1"/>
    </source>
</evidence>
<dbReference type="Gene3D" id="3.30.70.2970">
    <property type="entry name" value="Protein of unknown function (DUF541), domain 2"/>
    <property type="match status" value="1"/>
</dbReference>
<dbReference type="EMBL" id="CP002382">
    <property type="protein sequence ID" value="AEP09031.1"/>
    <property type="molecule type" value="Genomic_DNA"/>
</dbReference>
<dbReference type="Gene3D" id="3.30.110.170">
    <property type="entry name" value="Protein of unknown function (DUF541), domain 1"/>
    <property type="match status" value="1"/>
</dbReference>
<evidence type="ECO:0000313" key="3">
    <source>
        <dbReference type="Proteomes" id="UP000009286"/>
    </source>
</evidence>
<reference evidence="2 3" key="1">
    <citation type="journal article" date="2011" name="BMC Genomics">
        <title>Genomic insights into an obligate epibiotic bacterial predator: Micavibrio aeruginosavorus ARL-13.</title>
        <authorList>
            <person name="Wang Z."/>
            <person name="Kadouri D."/>
            <person name="Wu M."/>
        </authorList>
    </citation>
    <scope>NUCLEOTIDE SEQUENCE [LARGE SCALE GENOMIC DNA]</scope>
    <source>
        <strain evidence="2 3">ARL-13</strain>
    </source>
</reference>
<feature type="signal peptide" evidence="1">
    <location>
        <begin position="1"/>
        <end position="22"/>
    </location>
</feature>
<dbReference type="InterPro" id="IPR007497">
    <property type="entry name" value="SIMPL/DUF541"/>
</dbReference>
<dbReference type="STRING" id="856793.MICA_697"/>
<keyword evidence="1" id="KW-0732">Signal</keyword>
<organism evidence="2 3">
    <name type="scientific">Micavibrio aeruginosavorus (strain ARL-13)</name>
    <dbReference type="NCBI Taxonomy" id="856793"/>
    <lineage>
        <taxon>Bacteria</taxon>
        <taxon>Pseudomonadati</taxon>
        <taxon>Bdellovibrionota</taxon>
        <taxon>Bdellovibrionia</taxon>
        <taxon>Bdellovibrionales</taxon>
        <taxon>Pseudobdellovibrionaceae</taxon>
        <taxon>Micavibrio</taxon>
    </lineage>
</organism>
<dbReference type="Proteomes" id="UP000009286">
    <property type="component" value="Chromosome"/>
</dbReference>
<feature type="chain" id="PRO_5003432672" description="SIMPL domain-containing protein" evidence="1">
    <location>
        <begin position="23"/>
        <end position="247"/>
    </location>
</feature>
<accession>G2KPD0</accession>
<dbReference type="PANTHER" id="PTHR34387">
    <property type="entry name" value="SLR1258 PROTEIN"/>
    <property type="match status" value="1"/>
</dbReference>
<gene>
    <name evidence="2" type="ordered locus">MICA_697</name>
</gene>
<name>G2KPD0_MICAA</name>
<protein>
    <recommendedName>
        <fullName evidence="4">SIMPL domain-containing protein</fullName>
    </recommendedName>
</protein>
<dbReference type="AlphaFoldDB" id="G2KPD0"/>
<dbReference type="HOGENOM" id="CLU_086898_1_0_5"/>